<dbReference type="RefSeq" id="WP_377095088.1">
    <property type="nucleotide sequence ID" value="NZ_JBHSJM010000001.1"/>
</dbReference>
<feature type="chain" id="PRO_5047462984" evidence="1">
    <location>
        <begin position="21"/>
        <end position="235"/>
    </location>
</feature>
<gene>
    <name evidence="2" type="ORF">ACFSQZ_02515</name>
</gene>
<name>A0ABW5DYD3_9BACT</name>
<sequence length="235" mass="26568">MKSPLKTLLLLFALFCSAHAQNEPTATRSKSSFTCVIWDKLEATQLFYQYNKQFHPLELRKGTRSKPFPIEKSDFFTLYTEKMVDGEKQFLPYAQSKMPNFKQRALFLLLPDPSSTERPLRIIGVDDSLGSFPPGSYKFFNLTKTPLQTLINGEKSQISAGGIEVVDANIPSKGGLLPFVVGANKKVIFETRIFSQPKERKMVFLFPQTAKNKHCPIQLKFLSQLVSPSELAALR</sequence>
<comment type="caution">
    <text evidence="2">The sequence shown here is derived from an EMBL/GenBank/DDBJ whole genome shotgun (WGS) entry which is preliminary data.</text>
</comment>
<protein>
    <submittedName>
        <fullName evidence="2">Uncharacterized protein</fullName>
    </submittedName>
</protein>
<evidence type="ECO:0000256" key="1">
    <source>
        <dbReference type="SAM" id="SignalP"/>
    </source>
</evidence>
<proteinExistence type="predicted"/>
<keyword evidence="1" id="KW-0732">Signal</keyword>
<keyword evidence="3" id="KW-1185">Reference proteome</keyword>
<dbReference type="Proteomes" id="UP001597297">
    <property type="component" value="Unassembled WGS sequence"/>
</dbReference>
<dbReference type="EMBL" id="JBHUJC010000003">
    <property type="protein sequence ID" value="MFD2275331.1"/>
    <property type="molecule type" value="Genomic_DNA"/>
</dbReference>
<feature type="signal peptide" evidence="1">
    <location>
        <begin position="1"/>
        <end position="20"/>
    </location>
</feature>
<evidence type="ECO:0000313" key="3">
    <source>
        <dbReference type="Proteomes" id="UP001597297"/>
    </source>
</evidence>
<evidence type="ECO:0000313" key="2">
    <source>
        <dbReference type="EMBL" id="MFD2275331.1"/>
    </source>
</evidence>
<reference evidence="3" key="1">
    <citation type="journal article" date="2019" name="Int. J. Syst. Evol. Microbiol.">
        <title>The Global Catalogue of Microorganisms (GCM) 10K type strain sequencing project: providing services to taxonomists for standard genome sequencing and annotation.</title>
        <authorList>
            <consortium name="The Broad Institute Genomics Platform"/>
            <consortium name="The Broad Institute Genome Sequencing Center for Infectious Disease"/>
            <person name="Wu L."/>
            <person name="Ma J."/>
        </authorList>
    </citation>
    <scope>NUCLEOTIDE SEQUENCE [LARGE SCALE GENOMIC DNA]</scope>
    <source>
        <strain evidence="3">JCM 16545</strain>
    </source>
</reference>
<organism evidence="2 3">
    <name type="scientific">Rubritalea spongiae</name>
    <dbReference type="NCBI Taxonomy" id="430797"/>
    <lineage>
        <taxon>Bacteria</taxon>
        <taxon>Pseudomonadati</taxon>
        <taxon>Verrucomicrobiota</taxon>
        <taxon>Verrucomicrobiia</taxon>
        <taxon>Verrucomicrobiales</taxon>
        <taxon>Rubritaleaceae</taxon>
        <taxon>Rubritalea</taxon>
    </lineage>
</organism>
<accession>A0ABW5DYD3</accession>